<evidence type="ECO:0000256" key="5">
    <source>
        <dbReference type="ARBA" id="ARBA00022683"/>
    </source>
</evidence>
<evidence type="ECO:0000256" key="4">
    <source>
        <dbReference type="ARBA" id="ARBA00022679"/>
    </source>
</evidence>
<dbReference type="GO" id="GO:0009401">
    <property type="term" value="P:phosphoenolpyruvate-dependent sugar phosphotransferase system"/>
    <property type="evidence" value="ECO:0007669"/>
    <property type="project" value="UniProtKB-KW"/>
</dbReference>
<feature type="domain" description="PTS EIIB type-3" evidence="8">
    <location>
        <begin position="5"/>
        <end position="107"/>
    </location>
</feature>
<organism evidence="9 10">
    <name type="scientific">Streptococcus sanguinis</name>
    <dbReference type="NCBI Taxonomy" id="1305"/>
    <lineage>
        <taxon>Bacteria</taxon>
        <taxon>Bacillati</taxon>
        <taxon>Bacillota</taxon>
        <taxon>Bacilli</taxon>
        <taxon>Lactobacillales</taxon>
        <taxon>Streptococcaceae</taxon>
        <taxon>Streptococcus</taxon>
    </lineage>
</organism>
<evidence type="ECO:0000256" key="2">
    <source>
        <dbReference type="ARBA" id="ARBA00022553"/>
    </source>
</evidence>
<accession>A0A859ERB4</accession>
<protein>
    <submittedName>
        <fullName evidence="9">PTS sugar transporter subunit IIB</fullName>
    </submittedName>
</protein>
<dbReference type="SUPFAM" id="SSF52794">
    <property type="entry name" value="PTS system IIB component-like"/>
    <property type="match status" value="1"/>
</dbReference>
<evidence type="ECO:0000313" key="9">
    <source>
        <dbReference type="EMBL" id="QKQ44650.1"/>
    </source>
</evidence>
<dbReference type="InterPro" id="IPR051819">
    <property type="entry name" value="PTS_sugar-specific_EIIB"/>
</dbReference>
<keyword evidence="1" id="KW-0813">Transport</keyword>
<proteinExistence type="predicted"/>
<dbReference type="Gene3D" id="3.40.50.2300">
    <property type="match status" value="1"/>
</dbReference>
<evidence type="ECO:0000259" key="8">
    <source>
        <dbReference type="PROSITE" id="PS51100"/>
    </source>
</evidence>
<evidence type="ECO:0000313" key="10">
    <source>
        <dbReference type="Proteomes" id="UP000509459"/>
    </source>
</evidence>
<dbReference type="GO" id="GO:0016301">
    <property type="term" value="F:kinase activity"/>
    <property type="evidence" value="ECO:0007669"/>
    <property type="project" value="UniProtKB-KW"/>
</dbReference>
<dbReference type="PROSITE" id="PS51100">
    <property type="entry name" value="PTS_EIIB_TYPE_3"/>
    <property type="match status" value="1"/>
</dbReference>
<gene>
    <name evidence="9" type="ORF">FOC72_08790</name>
</gene>
<dbReference type="PANTHER" id="PTHR34581:SF2">
    <property type="entry name" value="PTS SYSTEM N,N'-DIACETYLCHITOBIOSE-SPECIFIC EIIB COMPONENT"/>
    <property type="match status" value="1"/>
</dbReference>
<dbReference type="Proteomes" id="UP000509459">
    <property type="component" value="Chromosome"/>
</dbReference>
<dbReference type="EMBL" id="CP054570">
    <property type="protein sequence ID" value="QKQ44650.1"/>
    <property type="molecule type" value="Genomic_DNA"/>
</dbReference>
<dbReference type="CDD" id="cd05564">
    <property type="entry name" value="PTS_IIB_chitobiose_lichenan"/>
    <property type="match status" value="1"/>
</dbReference>
<dbReference type="InterPro" id="IPR036095">
    <property type="entry name" value="PTS_EIIB-like_sf"/>
</dbReference>
<name>A0A859ERB4_STRSA</name>
<sequence length="107" mass="11752">MPMETKQIMLVCAAGMSTSLMVNKMQKAAEERGLAATIFAVPVSEAEDYLSEKKVDVLLLGPQVRYLLEDLQEKLASKGIPVDVIPMTDYGMMKGDKVLDLAESLMK</sequence>
<keyword evidence="5" id="KW-0598">Phosphotransferase system</keyword>
<keyword evidence="4" id="KW-0808">Transferase</keyword>
<evidence type="ECO:0000256" key="6">
    <source>
        <dbReference type="ARBA" id="ARBA00022777"/>
    </source>
</evidence>
<evidence type="ECO:0000256" key="3">
    <source>
        <dbReference type="ARBA" id="ARBA00022597"/>
    </source>
</evidence>
<evidence type="ECO:0000256" key="7">
    <source>
        <dbReference type="PROSITE-ProRule" id="PRU00423"/>
    </source>
</evidence>
<dbReference type="InterPro" id="IPR003501">
    <property type="entry name" value="PTS_EIIB_2/3"/>
</dbReference>
<evidence type="ECO:0000256" key="1">
    <source>
        <dbReference type="ARBA" id="ARBA00022448"/>
    </source>
</evidence>
<dbReference type="GO" id="GO:0008982">
    <property type="term" value="F:protein-N(PI)-phosphohistidine-sugar phosphotransferase activity"/>
    <property type="evidence" value="ECO:0007669"/>
    <property type="project" value="InterPro"/>
</dbReference>
<dbReference type="PANTHER" id="PTHR34581">
    <property type="entry name" value="PTS SYSTEM N,N'-DIACETYLCHITOBIOSE-SPECIFIC EIIB COMPONENT"/>
    <property type="match status" value="1"/>
</dbReference>
<keyword evidence="2" id="KW-0597">Phosphoprotein</keyword>
<dbReference type="AlphaFoldDB" id="A0A859ERB4"/>
<reference evidence="9 10" key="1">
    <citation type="submission" date="2020-05" db="EMBL/GenBank/DDBJ databases">
        <title>FDA dAtabase for Regulatory Grade micrObial Sequences (FDA-ARGOS): Supporting development and validation of Infectious Disease Dx tests.</title>
        <authorList>
            <person name="Bojja K."/>
            <person name="Kessler A."/>
            <person name="Tallon L."/>
            <person name="Sadzewicz L."/>
            <person name="Zhao X."/>
            <person name="Vavikolanu K."/>
            <person name="Mehta A."/>
            <person name="Aluvathingal J."/>
            <person name="Nadendla S."/>
            <person name="Myers T."/>
            <person name="Yan Y."/>
            <person name="Sichtig H."/>
        </authorList>
    </citation>
    <scope>NUCLEOTIDE SEQUENCE [LARGE SCALE GENOMIC DNA]</scope>
    <source>
        <strain evidence="9 10">FDAARGOS_770</strain>
    </source>
</reference>
<dbReference type="InterPro" id="IPR013012">
    <property type="entry name" value="PTS_EIIB_3"/>
</dbReference>
<keyword evidence="3 9" id="KW-0762">Sugar transport</keyword>
<feature type="modified residue" description="Phosphocysteine; by EIIA" evidence="7">
    <location>
        <position position="12"/>
    </location>
</feature>
<keyword evidence="6" id="KW-0418">Kinase</keyword>
<dbReference type="Pfam" id="PF02302">
    <property type="entry name" value="PTS_IIB"/>
    <property type="match status" value="1"/>
</dbReference>